<evidence type="ECO:0000256" key="1">
    <source>
        <dbReference type="SAM" id="MobiDB-lite"/>
    </source>
</evidence>
<feature type="region of interest" description="Disordered" evidence="1">
    <location>
        <begin position="1"/>
        <end position="23"/>
    </location>
</feature>
<dbReference type="EMBL" id="GBXM01049449">
    <property type="protein sequence ID" value="JAH59128.1"/>
    <property type="molecule type" value="Transcribed_RNA"/>
</dbReference>
<organism evidence="2">
    <name type="scientific">Anguilla anguilla</name>
    <name type="common">European freshwater eel</name>
    <name type="synonym">Muraena anguilla</name>
    <dbReference type="NCBI Taxonomy" id="7936"/>
    <lineage>
        <taxon>Eukaryota</taxon>
        <taxon>Metazoa</taxon>
        <taxon>Chordata</taxon>
        <taxon>Craniata</taxon>
        <taxon>Vertebrata</taxon>
        <taxon>Euteleostomi</taxon>
        <taxon>Actinopterygii</taxon>
        <taxon>Neopterygii</taxon>
        <taxon>Teleostei</taxon>
        <taxon>Anguilliformes</taxon>
        <taxon>Anguillidae</taxon>
        <taxon>Anguilla</taxon>
    </lineage>
</organism>
<sequence length="54" mass="6280">MSHAKGKYNHLKKTHRCRQEKRQAHTKYLYGAGHGAQGKNKVPVWSWSWCSGQK</sequence>
<dbReference type="AlphaFoldDB" id="A0A0E9U2C4"/>
<protein>
    <submittedName>
        <fullName evidence="2">Uncharacterized protein</fullName>
    </submittedName>
</protein>
<feature type="compositionally biased region" description="Basic residues" evidence="1">
    <location>
        <begin position="1"/>
        <end position="19"/>
    </location>
</feature>
<reference evidence="2" key="2">
    <citation type="journal article" date="2015" name="Fish Shellfish Immunol.">
        <title>Early steps in the European eel (Anguilla anguilla)-Vibrio vulnificus interaction in the gills: Role of the RtxA13 toxin.</title>
        <authorList>
            <person name="Callol A."/>
            <person name="Pajuelo D."/>
            <person name="Ebbesson L."/>
            <person name="Teles M."/>
            <person name="MacKenzie S."/>
            <person name="Amaro C."/>
        </authorList>
    </citation>
    <scope>NUCLEOTIDE SEQUENCE</scope>
</reference>
<reference evidence="2" key="1">
    <citation type="submission" date="2014-11" db="EMBL/GenBank/DDBJ databases">
        <authorList>
            <person name="Amaro Gonzalez C."/>
        </authorList>
    </citation>
    <scope>NUCLEOTIDE SEQUENCE</scope>
</reference>
<evidence type="ECO:0000313" key="2">
    <source>
        <dbReference type="EMBL" id="JAH59128.1"/>
    </source>
</evidence>
<proteinExistence type="predicted"/>
<name>A0A0E9U2C4_ANGAN</name>
<accession>A0A0E9U2C4</accession>